<sequence length="59" mass="6808">METNQYFEVTYLDSDCDHIRSETFDDLSDAERFASRRVADEHGWAIIDAVPVQESRQAA</sequence>
<comment type="caution">
    <text evidence="1">The sequence shown here is derived from an EMBL/GenBank/DDBJ whole genome shotgun (WGS) entry which is preliminary data.</text>
</comment>
<dbReference type="EMBL" id="JAVDVQ010000013">
    <property type="protein sequence ID" value="MDR7083749.1"/>
    <property type="molecule type" value="Genomic_DNA"/>
</dbReference>
<keyword evidence="2" id="KW-1185">Reference proteome</keyword>
<organism evidence="1 2">
    <name type="scientific">Arthrobacter ginsengisoli</name>
    <dbReference type="NCBI Taxonomy" id="1356565"/>
    <lineage>
        <taxon>Bacteria</taxon>
        <taxon>Bacillati</taxon>
        <taxon>Actinomycetota</taxon>
        <taxon>Actinomycetes</taxon>
        <taxon>Micrococcales</taxon>
        <taxon>Micrococcaceae</taxon>
        <taxon>Arthrobacter</taxon>
    </lineage>
</organism>
<evidence type="ECO:0008006" key="3">
    <source>
        <dbReference type="Google" id="ProtNLM"/>
    </source>
</evidence>
<dbReference type="Proteomes" id="UP001252243">
    <property type="component" value="Unassembled WGS sequence"/>
</dbReference>
<evidence type="ECO:0000313" key="1">
    <source>
        <dbReference type="EMBL" id="MDR7083749.1"/>
    </source>
</evidence>
<proteinExistence type="predicted"/>
<gene>
    <name evidence="1" type="ORF">J2X01_003044</name>
</gene>
<evidence type="ECO:0000313" key="2">
    <source>
        <dbReference type="Proteomes" id="UP001252243"/>
    </source>
</evidence>
<protein>
    <recommendedName>
        <fullName evidence="3">SPOR domain-containing protein</fullName>
    </recommendedName>
</protein>
<name>A0ABU1UEY1_9MICC</name>
<dbReference type="RefSeq" id="WP_310059016.1">
    <property type="nucleotide sequence ID" value="NZ_JAVDVQ010000013.1"/>
</dbReference>
<reference evidence="1 2" key="1">
    <citation type="submission" date="2023-07" db="EMBL/GenBank/DDBJ databases">
        <title>Sorghum-associated microbial communities from plants grown in Nebraska, USA.</title>
        <authorList>
            <person name="Schachtman D."/>
        </authorList>
    </citation>
    <scope>NUCLEOTIDE SEQUENCE [LARGE SCALE GENOMIC DNA]</scope>
    <source>
        <strain evidence="1 2">BE167</strain>
    </source>
</reference>
<accession>A0ABU1UEY1</accession>